<dbReference type="PANTHER" id="PTHR40980">
    <property type="entry name" value="PLUG DOMAIN-CONTAINING PROTEIN"/>
    <property type="match status" value="1"/>
</dbReference>
<dbReference type="PANTHER" id="PTHR40980:SF3">
    <property type="entry name" value="TONB-DEPENDENT RECEPTOR-LIKE BETA-BARREL DOMAIN-CONTAINING PROTEIN"/>
    <property type="match status" value="1"/>
</dbReference>
<keyword evidence="4" id="KW-0798">TonB box</keyword>
<dbReference type="Pfam" id="PF00593">
    <property type="entry name" value="TonB_dep_Rec_b-barrel"/>
    <property type="match status" value="1"/>
</dbReference>
<keyword evidence="8" id="KW-1185">Reference proteome</keyword>
<accession>A0A7W4ZBW5</accession>
<dbReference type="RefSeq" id="WP_183462261.1">
    <property type="nucleotide sequence ID" value="NZ_JACHWZ010000019.1"/>
</dbReference>
<reference evidence="7 8" key="1">
    <citation type="submission" date="2020-08" db="EMBL/GenBank/DDBJ databases">
        <title>Genomic Encyclopedia of Type Strains, Phase III (KMG-III): the genomes of soil and plant-associated and newly described type strains.</title>
        <authorList>
            <person name="Whitman W."/>
        </authorList>
    </citation>
    <scope>NUCLEOTIDE SEQUENCE [LARGE SCALE GENOMIC DNA]</scope>
    <source>
        <strain evidence="7 8">CECT 8799</strain>
    </source>
</reference>
<keyword evidence="3" id="KW-0998">Cell outer membrane</keyword>
<dbReference type="Proteomes" id="UP000535937">
    <property type="component" value="Unassembled WGS sequence"/>
</dbReference>
<dbReference type="Gene3D" id="2.170.130.10">
    <property type="entry name" value="TonB-dependent receptor, plug domain"/>
    <property type="match status" value="1"/>
</dbReference>
<comment type="caution">
    <text evidence="7">The sequence shown here is derived from an EMBL/GenBank/DDBJ whole genome shotgun (WGS) entry which is preliminary data.</text>
</comment>
<name>A0A7W4ZBW5_9GAMM</name>
<keyword evidence="2 4" id="KW-0472">Membrane</keyword>
<proteinExistence type="inferred from homology"/>
<feature type="domain" description="TonB-dependent receptor plug" evidence="6">
    <location>
        <begin position="30"/>
        <end position="132"/>
    </location>
</feature>
<dbReference type="EMBL" id="JACHWZ010000019">
    <property type="protein sequence ID" value="MBB3062725.1"/>
    <property type="molecule type" value="Genomic_DNA"/>
</dbReference>
<dbReference type="InterPro" id="IPR036942">
    <property type="entry name" value="Beta-barrel_TonB_sf"/>
</dbReference>
<evidence type="ECO:0000259" key="5">
    <source>
        <dbReference type="Pfam" id="PF00593"/>
    </source>
</evidence>
<protein>
    <submittedName>
        <fullName evidence="7">TonB-dependent receptor</fullName>
    </submittedName>
</protein>
<dbReference type="InterPro" id="IPR000531">
    <property type="entry name" value="Beta-barrel_TonB"/>
</dbReference>
<sequence length="940" mass="101851">MVAQDEVSPPMEEVVVEGIRASLSRAADRKRDANVIQDSIVAEDIGKFPDQNVAESLQRIAGVSISRVNGEGSQVSVRSFGPEFNVVKLNHRTLATVNGGRSFDFQILPSELIGGADVIKTPSADLSAGSIGAYINVRTARPLDNAGFHATGSTKLNYHGLAEDSNPEAAGVVSNTFADDTFGVLVGVSFKETDGRIDNYRTSHWHQYASGGFGLPMGDDTLGEDGNPTSLEGSRGPGRTIFNMVDENRERTGGNVVLQWEPSENFSSTFDALYTKLDREFLGSGLQVPMQHLGKYTRAVVSDSGTLLEATIADTDVEMNVDYGLQESTTAAYGWNSVFNSGNLTLEVDASWSRAESTFEGDNTTALHYTRFDENGVAQPSEIILDYRNDIPSLSTTGSLDVTDISKVRAAWQRYAASESEDEVKELKLDALYEIDVGVIKSVKAGAAYAGRTIEFNEFGTEFDAETGGADWGGGGAVMWIGDGSTWNPDTNLGVLPADVLELSDSNFMDGEGGNFPREWVQIADHEAYRAATQAYLEQAVANGDDWRAALVNAGWDTVYPGAGGSYGNEEDTVAAYVQLNLEGELGDYAWSGNLGGRYVSIENAASGTASTIDLLTLNEQSSDLPEKVHNAAITSAKSLTFETSEEYFLPSVNFSLNLNNGNYLRAAAAKTITQPSLADKRASLNESPGLENPTVTIAGSNPLLESYRVNQFDLSFEHYADNGSAYSVGYFYKDISDFISTLTTVGPWDGPIAQDLADAYAANGQTVIFQSERKENRPGGKVQGIELGVLHYFDNLPGIWSGLGIQANYTYADSEDKDAAPINLPLVPEPGNVLEGFAKNSYNLVGFYDKDRLQARIAYNWRDEFMNSRSGDGLQPEYTDAYGQLDLSLSYDVTDNVTAAFEAINVTNETRLQYFGQRDRVSLVQMSGTRYQLGIRASF</sequence>
<evidence type="ECO:0000313" key="8">
    <source>
        <dbReference type="Proteomes" id="UP000535937"/>
    </source>
</evidence>
<comment type="subcellular location">
    <subcellularLocation>
        <location evidence="1 4">Cell outer membrane</location>
    </subcellularLocation>
</comment>
<dbReference type="InterPro" id="IPR037066">
    <property type="entry name" value="Plug_dom_sf"/>
</dbReference>
<dbReference type="Pfam" id="PF07715">
    <property type="entry name" value="Plug"/>
    <property type="match status" value="1"/>
</dbReference>
<dbReference type="Gene3D" id="2.40.170.20">
    <property type="entry name" value="TonB-dependent receptor, beta-barrel domain"/>
    <property type="match status" value="1"/>
</dbReference>
<evidence type="ECO:0000259" key="6">
    <source>
        <dbReference type="Pfam" id="PF07715"/>
    </source>
</evidence>
<keyword evidence="7" id="KW-0675">Receptor</keyword>
<evidence type="ECO:0000256" key="3">
    <source>
        <dbReference type="ARBA" id="ARBA00023237"/>
    </source>
</evidence>
<gene>
    <name evidence="7" type="ORF">FHS09_003574</name>
</gene>
<dbReference type="GO" id="GO:0009279">
    <property type="term" value="C:cell outer membrane"/>
    <property type="evidence" value="ECO:0007669"/>
    <property type="project" value="UniProtKB-SubCell"/>
</dbReference>
<evidence type="ECO:0000256" key="1">
    <source>
        <dbReference type="ARBA" id="ARBA00004442"/>
    </source>
</evidence>
<dbReference type="NCBIfam" id="TIGR01782">
    <property type="entry name" value="TonB-Xanth-Caul"/>
    <property type="match status" value="1"/>
</dbReference>
<dbReference type="AlphaFoldDB" id="A0A7W4ZBW5"/>
<dbReference type="InterPro" id="IPR012910">
    <property type="entry name" value="Plug_dom"/>
</dbReference>
<evidence type="ECO:0000256" key="2">
    <source>
        <dbReference type="ARBA" id="ARBA00023136"/>
    </source>
</evidence>
<comment type="similarity">
    <text evidence="4">Belongs to the TonB-dependent receptor family.</text>
</comment>
<feature type="domain" description="TonB-dependent receptor-like beta-barrel" evidence="5">
    <location>
        <begin position="394"/>
        <end position="907"/>
    </location>
</feature>
<organism evidence="7 8">
    <name type="scientific">Microbulbifer rhizosphaerae</name>
    <dbReference type="NCBI Taxonomy" id="1562603"/>
    <lineage>
        <taxon>Bacteria</taxon>
        <taxon>Pseudomonadati</taxon>
        <taxon>Pseudomonadota</taxon>
        <taxon>Gammaproteobacteria</taxon>
        <taxon>Cellvibrionales</taxon>
        <taxon>Microbulbiferaceae</taxon>
        <taxon>Microbulbifer</taxon>
    </lineage>
</organism>
<dbReference type="SUPFAM" id="SSF56935">
    <property type="entry name" value="Porins"/>
    <property type="match status" value="1"/>
</dbReference>
<dbReference type="InterPro" id="IPR010104">
    <property type="entry name" value="TonB_rcpt_bac"/>
</dbReference>
<dbReference type="CDD" id="cd01347">
    <property type="entry name" value="ligand_gated_channel"/>
    <property type="match status" value="1"/>
</dbReference>
<evidence type="ECO:0000256" key="4">
    <source>
        <dbReference type="RuleBase" id="RU003357"/>
    </source>
</evidence>
<evidence type="ECO:0000313" key="7">
    <source>
        <dbReference type="EMBL" id="MBB3062725.1"/>
    </source>
</evidence>